<keyword evidence="3" id="KW-0378">Hydrolase</keyword>
<dbReference type="PANTHER" id="PTHR43433">
    <property type="entry name" value="HYDROLASE, ALPHA/BETA FOLD FAMILY PROTEIN"/>
    <property type="match status" value="1"/>
</dbReference>
<dbReference type="InterPro" id="IPR029058">
    <property type="entry name" value="AB_hydrolase_fold"/>
</dbReference>
<dbReference type="Proteomes" id="UP000253742">
    <property type="component" value="Unassembled WGS sequence"/>
</dbReference>
<evidence type="ECO:0000259" key="2">
    <source>
        <dbReference type="Pfam" id="PF00561"/>
    </source>
</evidence>
<dbReference type="GO" id="GO:0046503">
    <property type="term" value="P:glycerolipid catabolic process"/>
    <property type="evidence" value="ECO:0007669"/>
    <property type="project" value="TreeGrafter"/>
</dbReference>
<organism evidence="3 4">
    <name type="scientific">Streptomyces parvulus</name>
    <dbReference type="NCBI Taxonomy" id="146923"/>
    <lineage>
        <taxon>Bacteria</taxon>
        <taxon>Bacillati</taxon>
        <taxon>Actinomycetota</taxon>
        <taxon>Actinomycetes</taxon>
        <taxon>Kitasatosporales</taxon>
        <taxon>Streptomycetaceae</taxon>
        <taxon>Streptomyces</taxon>
    </lineage>
</organism>
<protein>
    <submittedName>
        <fullName evidence="3">Alpha/beta fold hydrolase</fullName>
    </submittedName>
</protein>
<dbReference type="EMBL" id="QQBH01000054">
    <property type="protein sequence ID" value="RDD84023.1"/>
    <property type="molecule type" value="Genomic_DNA"/>
</dbReference>
<dbReference type="InterPro" id="IPR050471">
    <property type="entry name" value="AB_hydrolase"/>
</dbReference>
<sequence length="296" mass="30982">MPGSDLASNLRETGPYHPGQWTSGSGTRRAEASDMVDNVAAKADVGGLALAYVETGAGEPLLLLHGAESHKGQHQLLTPHLSSAIRAIAYDQRDVGGSDSATRDYDIADLAADCVGLMDALGLPDAHLAGFSFGGAIALQVALRHPACVRSLVVGATPRSFASPSPFVARALAQPPEERAVLMRDASISPRAQQDERLMAVVGDLLRGRVTTPGSRRSAAITTHHLTAAELGSITAPTLLVYGAEDPVVPIAEGRALLAALPHAELSVIDDARHGVALEYPERVAALVSDWVSRHR</sequence>
<evidence type="ECO:0000256" key="1">
    <source>
        <dbReference type="SAM" id="MobiDB-lite"/>
    </source>
</evidence>
<accession>A0A369UUP8</accession>
<evidence type="ECO:0000313" key="4">
    <source>
        <dbReference type="Proteomes" id="UP000253742"/>
    </source>
</evidence>
<dbReference type="AlphaFoldDB" id="A0A369UUP8"/>
<dbReference type="Pfam" id="PF00561">
    <property type="entry name" value="Abhydrolase_1"/>
    <property type="match status" value="1"/>
</dbReference>
<dbReference type="PRINTS" id="PR00111">
    <property type="entry name" value="ABHYDROLASE"/>
</dbReference>
<gene>
    <name evidence="3" type="ORF">DVZ84_37410</name>
</gene>
<dbReference type="GO" id="GO:0004806">
    <property type="term" value="F:triacylglycerol lipase activity"/>
    <property type="evidence" value="ECO:0007669"/>
    <property type="project" value="TreeGrafter"/>
</dbReference>
<dbReference type="PANTHER" id="PTHR43433:SF5">
    <property type="entry name" value="AB HYDROLASE-1 DOMAIN-CONTAINING PROTEIN"/>
    <property type="match status" value="1"/>
</dbReference>
<proteinExistence type="predicted"/>
<feature type="domain" description="AB hydrolase-1" evidence="2">
    <location>
        <begin position="60"/>
        <end position="279"/>
    </location>
</feature>
<dbReference type="OrthoDB" id="495620at2"/>
<comment type="caution">
    <text evidence="3">The sequence shown here is derived from an EMBL/GenBank/DDBJ whole genome shotgun (WGS) entry which is preliminary data.</text>
</comment>
<dbReference type="Gene3D" id="3.40.50.1820">
    <property type="entry name" value="alpha/beta hydrolase"/>
    <property type="match status" value="1"/>
</dbReference>
<dbReference type="InterPro" id="IPR000073">
    <property type="entry name" value="AB_hydrolase_1"/>
</dbReference>
<reference evidence="3 4" key="1">
    <citation type="submission" date="2018-07" db="EMBL/GenBank/DDBJ databases">
        <title>Genome guided investigation of antibiotics producing actinomycetales strain isolated from a Macau mangrove ecosystem.</title>
        <authorList>
            <person name="Hu D."/>
        </authorList>
    </citation>
    <scope>NUCLEOTIDE SEQUENCE [LARGE SCALE GENOMIC DNA]</scope>
    <source>
        <strain evidence="3 4">2297</strain>
    </source>
</reference>
<feature type="region of interest" description="Disordered" evidence="1">
    <location>
        <begin position="1"/>
        <end position="28"/>
    </location>
</feature>
<dbReference type="SUPFAM" id="SSF53474">
    <property type="entry name" value="alpha/beta-Hydrolases"/>
    <property type="match status" value="1"/>
</dbReference>
<name>A0A369UUP8_9ACTN</name>
<feature type="compositionally biased region" description="Polar residues" evidence="1">
    <location>
        <begin position="1"/>
        <end position="11"/>
    </location>
</feature>
<evidence type="ECO:0000313" key="3">
    <source>
        <dbReference type="EMBL" id="RDD84023.1"/>
    </source>
</evidence>